<dbReference type="Gene3D" id="1.25.40.10">
    <property type="entry name" value="Tetratricopeptide repeat domain"/>
    <property type="match status" value="2"/>
</dbReference>
<dbReference type="InterPro" id="IPR011990">
    <property type="entry name" value="TPR-like_helical_dom_sf"/>
</dbReference>
<protein>
    <recommendedName>
        <fullName evidence="3">Tetratricopeptide repeat protein</fullName>
    </recommendedName>
</protein>
<dbReference type="EMBL" id="JACYXJ010000003">
    <property type="protein sequence ID" value="MBD8876659.1"/>
    <property type="molecule type" value="Genomic_DNA"/>
</dbReference>
<dbReference type="PANTHER" id="PTHR46512">
    <property type="entry name" value="PEPTIDYLPROLYL ISOMERASE"/>
    <property type="match status" value="1"/>
</dbReference>
<dbReference type="InterPro" id="IPR050754">
    <property type="entry name" value="FKBP4/5/8-like"/>
</dbReference>
<dbReference type="RefSeq" id="WP_192109097.1">
    <property type="nucleotide sequence ID" value="NZ_JACYXJ010000003.1"/>
</dbReference>
<dbReference type="SMART" id="SM00028">
    <property type="entry name" value="TPR"/>
    <property type="match status" value="2"/>
</dbReference>
<dbReference type="InterPro" id="IPR019734">
    <property type="entry name" value="TPR_rpt"/>
</dbReference>
<evidence type="ECO:0000313" key="2">
    <source>
        <dbReference type="Proteomes" id="UP000615687"/>
    </source>
</evidence>
<dbReference type="SUPFAM" id="SSF48452">
    <property type="entry name" value="TPR-like"/>
    <property type="match status" value="1"/>
</dbReference>
<sequence>MVAVSRHGLIALYGRVNELNGRSMFEVLISYSRRWHMRLSRFRREAKKAESRKYNTLAKKYSHMNMWQECIKNCDLALNINKKQPETLRIKGAGLIELGRFLAAETNFRGLIRQYPDLAQGYNGLAAVYLRQERYDECVAACNESIQRFPPNTKVVFTKGKALLELGRANEAEAFISDFLRENGYMVENRITDKLLQAHLPLEIAMLRIIWQAQLKQQKFETAAETQYDVMRISERAALIGLFGGIGSLVVPFDNSIMGVST</sequence>
<dbReference type="Pfam" id="PF13432">
    <property type="entry name" value="TPR_16"/>
    <property type="match status" value="1"/>
</dbReference>
<accession>A0ABR9C9R7</accession>
<comment type="caution">
    <text evidence="1">The sequence shown here is derived from an EMBL/GenBank/DDBJ whole genome shotgun (WGS) entry which is preliminary data.</text>
</comment>
<proteinExistence type="predicted"/>
<gene>
    <name evidence="1" type="ORF">IG617_10205</name>
</gene>
<keyword evidence="2" id="KW-1185">Reference proteome</keyword>
<evidence type="ECO:0008006" key="3">
    <source>
        <dbReference type="Google" id="ProtNLM"/>
    </source>
</evidence>
<name>A0ABR9C9R7_9HYPH</name>
<evidence type="ECO:0000313" key="1">
    <source>
        <dbReference type="EMBL" id="MBD8876659.1"/>
    </source>
</evidence>
<organism evidence="1 2">
    <name type="scientific">Roseibium polysiphoniae</name>
    <dbReference type="NCBI Taxonomy" id="2571221"/>
    <lineage>
        <taxon>Bacteria</taxon>
        <taxon>Pseudomonadati</taxon>
        <taxon>Pseudomonadota</taxon>
        <taxon>Alphaproteobacteria</taxon>
        <taxon>Hyphomicrobiales</taxon>
        <taxon>Stappiaceae</taxon>
        <taxon>Roseibium</taxon>
    </lineage>
</organism>
<reference evidence="1 2" key="1">
    <citation type="submission" date="2020-09" db="EMBL/GenBank/DDBJ databases">
        <title>The genome sequence of type strain Labrenzia polysiphoniae KACC 19711.</title>
        <authorList>
            <person name="Liu Y."/>
        </authorList>
    </citation>
    <scope>NUCLEOTIDE SEQUENCE [LARGE SCALE GENOMIC DNA]</scope>
    <source>
        <strain evidence="1 2">KACC 19711</strain>
    </source>
</reference>
<dbReference type="Proteomes" id="UP000615687">
    <property type="component" value="Unassembled WGS sequence"/>
</dbReference>